<dbReference type="Pfam" id="PF05978">
    <property type="entry name" value="UNC-93"/>
    <property type="match status" value="1"/>
</dbReference>
<dbReference type="InterPro" id="IPR010291">
    <property type="entry name" value="Ion_channel_UNC-93"/>
</dbReference>
<evidence type="ECO:0000256" key="6">
    <source>
        <dbReference type="SAM" id="Phobius"/>
    </source>
</evidence>
<feature type="transmembrane region" description="Helical" evidence="6">
    <location>
        <begin position="352"/>
        <end position="376"/>
    </location>
</feature>
<proteinExistence type="inferred from homology"/>
<name>A0ABR1DP62_NECAM</name>
<dbReference type="Gene3D" id="1.20.1250.20">
    <property type="entry name" value="MFS general substrate transporter like domains"/>
    <property type="match status" value="1"/>
</dbReference>
<sequence>MQLTPRRHELLSVYLLGAGTLFMYLGYIMQAFIAESVIHTLSKRHPEKIYEFAGYYGQALHYSAFAVSSLITPSVQNYITSKWLLIIASALFAVYYLGFIHVTSFYFYLSQVLMGIGYSFYNNGEGSYLSEHSSPRTIESNTGIETAVGHSSMFVGGAALAMIYYIIVPGTSSSHETSLTFSDTQIFWIYGSFFGLNVVSVLIFTCLPTKQFDSISSNTKNVKYGLKDHIKQFKFAVLDTNVLLLTPFFAYMGLITSFLMGVYPTTLSFTASFSDDAYIIPIYSMSIGAAEIFGGIFLRRLIKKCQHWGLVVTITTHFVFICSMLILVQLSAPEMSTIEPTAAAAMLIRPSRFVVIIIGFLLGLGDFTITTGRAVICQVAAPDFRMQVFSLSRVYQCVSSCIVLFLTPVMGITSWTIVLAVGLAVGATTFAVVARKTANNRKHRVAATETKETLASTDIEADRRFSGDRTAVNT</sequence>
<gene>
    <name evidence="7" type="primary">Necator_chrIV.g16696</name>
    <name evidence="7" type="ORF">RB195_003399</name>
</gene>
<feature type="transmembrane region" description="Helical" evidence="6">
    <location>
        <begin position="388"/>
        <end position="406"/>
    </location>
</feature>
<feature type="transmembrane region" description="Helical" evidence="6">
    <location>
        <begin position="12"/>
        <end position="33"/>
    </location>
</feature>
<feature type="transmembrane region" description="Helical" evidence="6">
    <location>
        <begin position="310"/>
        <end position="332"/>
    </location>
</feature>
<evidence type="ECO:0000256" key="4">
    <source>
        <dbReference type="ARBA" id="ARBA00022989"/>
    </source>
</evidence>
<keyword evidence="8" id="KW-1185">Reference proteome</keyword>
<dbReference type="EMBL" id="JAVFWL010000004">
    <property type="protein sequence ID" value="KAK6751958.1"/>
    <property type="molecule type" value="Genomic_DNA"/>
</dbReference>
<dbReference type="InterPro" id="IPR036259">
    <property type="entry name" value="MFS_trans_sf"/>
</dbReference>
<evidence type="ECO:0008006" key="9">
    <source>
        <dbReference type="Google" id="ProtNLM"/>
    </source>
</evidence>
<accession>A0ABR1DP62</accession>
<evidence type="ECO:0000256" key="5">
    <source>
        <dbReference type="ARBA" id="ARBA00023136"/>
    </source>
</evidence>
<keyword evidence="4 6" id="KW-1133">Transmembrane helix</keyword>
<evidence type="ECO:0000256" key="3">
    <source>
        <dbReference type="ARBA" id="ARBA00022692"/>
    </source>
</evidence>
<evidence type="ECO:0000313" key="7">
    <source>
        <dbReference type="EMBL" id="KAK6751958.1"/>
    </source>
</evidence>
<protein>
    <recommendedName>
        <fullName evidence="9">Transporter, major facilitator family protein</fullName>
    </recommendedName>
</protein>
<evidence type="ECO:0000256" key="1">
    <source>
        <dbReference type="ARBA" id="ARBA00004141"/>
    </source>
</evidence>
<comment type="similarity">
    <text evidence="2">Belongs to the unc-93 family.</text>
</comment>
<evidence type="ECO:0000256" key="2">
    <source>
        <dbReference type="ARBA" id="ARBA00009172"/>
    </source>
</evidence>
<feature type="transmembrane region" description="Helical" evidence="6">
    <location>
        <begin position="142"/>
        <end position="167"/>
    </location>
</feature>
<keyword evidence="3 6" id="KW-0812">Transmembrane</keyword>
<keyword evidence="5 6" id="KW-0472">Membrane</keyword>
<reference evidence="7 8" key="1">
    <citation type="submission" date="2023-08" db="EMBL/GenBank/DDBJ databases">
        <title>A Necator americanus chromosomal reference genome.</title>
        <authorList>
            <person name="Ilik V."/>
            <person name="Petrzelkova K.J."/>
            <person name="Pardy F."/>
            <person name="Fuh T."/>
            <person name="Niatou-Singa F.S."/>
            <person name="Gouil Q."/>
            <person name="Baker L."/>
            <person name="Ritchie M.E."/>
            <person name="Jex A.R."/>
            <person name="Gazzola D."/>
            <person name="Li H."/>
            <person name="Toshio Fujiwara R."/>
            <person name="Zhan B."/>
            <person name="Aroian R.V."/>
            <person name="Pafco B."/>
            <person name="Schwarz E.M."/>
        </authorList>
    </citation>
    <scope>NUCLEOTIDE SEQUENCE [LARGE SCALE GENOMIC DNA]</scope>
    <source>
        <strain evidence="7 8">Aroian</strain>
        <tissue evidence="7">Whole animal</tissue>
    </source>
</reference>
<dbReference type="PANTHER" id="PTHR23294:SF21">
    <property type="entry name" value="UNC93-LIKE PROTEIN MFSD11"/>
    <property type="match status" value="1"/>
</dbReference>
<dbReference type="Proteomes" id="UP001303046">
    <property type="component" value="Unassembled WGS sequence"/>
</dbReference>
<evidence type="ECO:0000313" key="8">
    <source>
        <dbReference type="Proteomes" id="UP001303046"/>
    </source>
</evidence>
<feature type="transmembrane region" description="Helical" evidence="6">
    <location>
        <begin position="83"/>
        <end position="99"/>
    </location>
</feature>
<feature type="transmembrane region" description="Helical" evidence="6">
    <location>
        <begin position="278"/>
        <end position="298"/>
    </location>
</feature>
<feature type="transmembrane region" description="Helical" evidence="6">
    <location>
        <begin position="242"/>
        <end position="263"/>
    </location>
</feature>
<feature type="transmembrane region" description="Helical" evidence="6">
    <location>
        <begin position="412"/>
        <end position="434"/>
    </location>
</feature>
<dbReference type="PANTHER" id="PTHR23294">
    <property type="entry name" value="ET TRANSLATION PRODUCT-RELATED"/>
    <property type="match status" value="1"/>
</dbReference>
<dbReference type="SUPFAM" id="SSF103473">
    <property type="entry name" value="MFS general substrate transporter"/>
    <property type="match status" value="1"/>
</dbReference>
<organism evidence="7 8">
    <name type="scientific">Necator americanus</name>
    <name type="common">Human hookworm</name>
    <dbReference type="NCBI Taxonomy" id="51031"/>
    <lineage>
        <taxon>Eukaryota</taxon>
        <taxon>Metazoa</taxon>
        <taxon>Ecdysozoa</taxon>
        <taxon>Nematoda</taxon>
        <taxon>Chromadorea</taxon>
        <taxon>Rhabditida</taxon>
        <taxon>Rhabditina</taxon>
        <taxon>Rhabditomorpha</taxon>
        <taxon>Strongyloidea</taxon>
        <taxon>Ancylostomatidae</taxon>
        <taxon>Bunostominae</taxon>
        <taxon>Necator</taxon>
    </lineage>
</organism>
<feature type="transmembrane region" description="Helical" evidence="6">
    <location>
        <begin position="187"/>
        <end position="207"/>
    </location>
</feature>
<dbReference type="InterPro" id="IPR051617">
    <property type="entry name" value="UNC-93-like_regulator"/>
</dbReference>
<comment type="caution">
    <text evidence="7">The sequence shown here is derived from an EMBL/GenBank/DDBJ whole genome shotgun (WGS) entry which is preliminary data.</text>
</comment>
<comment type="subcellular location">
    <subcellularLocation>
        <location evidence="1">Membrane</location>
        <topology evidence="1">Multi-pass membrane protein</topology>
    </subcellularLocation>
</comment>